<keyword evidence="1" id="KW-0175">Coiled coil</keyword>
<feature type="compositionally biased region" description="Basic and acidic residues" evidence="2">
    <location>
        <begin position="490"/>
        <end position="499"/>
    </location>
</feature>
<feature type="compositionally biased region" description="Basic and acidic residues" evidence="2">
    <location>
        <begin position="1"/>
        <end position="11"/>
    </location>
</feature>
<gene>
    <name evidence="3" type="ORF">BN869_000004091_1</name>
</gene>
<evidence type="ECO:0000256" key="1">
    <source>
        <dbReference type="SAM" id="Coils"/>
    </source>
</evidence>
<feature type="region of interest" description="Disordered" evidence="2">
    <location>
        <begin position="326"/>
        <end position="508"/>
    </location>
</feature>
<feature type="compositionally biased region" description="Polar residues" evidence="2">
    <location>
        <begin position="353"/>
        <end position="365"/>
    </location>
</feature>
<feature type="region of interest" description="Disordered" evidence="2">
    <location>
        <begin position="1"/>
        <end position="105"/>
    </location>
</feature>
<dbReference type="EMBL" id="CDPU01000009">
    <property type="protein sequence ID" value="CEO48035.1"/>
    <property type="molecule type" value="Genomic_DNA"/>
</dbReference>
<feature type="compositionally biased region" description="Polar residues" evidence="2">
    <location>
        <begin position="84"/>
        <end position="105"/>
    </location>
</feature>
<evidence type="ECO:0000256" key="2">
    <source>
        <dbReference type="SAM" id="MobiDB-lite"/>
    </source>
</evidence>
<sequence length="508" mass="56528">MSVDIKSESQRLNETNGINHVDNSQDPSTPQDEGPRDSAQTALPTTEVPASPIDLNQSFRTEVNDDRLDNTIIPSSLTPPPSTQVEPVNGNNSRWTLPRSQQSNLVSPPATIMNILKERDSGSEYVLPEPQEIADATTDELRHMLQTCVAEHQRFKTETAHYRLQYNLLHLQAEDDAARAEVEHEMLRREIDALRAAEHSRQAKRELSTFSDTMQTKYMDMKERYEAAVGEAHGLMKQLKKATKIIQQKEEELDSASDERDQLLTRIRENREHMYKLCSPGGIFHGALTPKQHGSPSQHRVHRHNPRQLATEDSRGLSTLLEAMSQDNNSAPSTPLVPTRSIGARPVGRHQRNAQSLSSLPTTPISRPRGPGLLPSASLVPLTEPPKSYAGNGSQRSHEGHDPDVFDSEASQAATEMLRRDPRQSFEVRTSQESQGPERVPGAVERSSGVMQAKLLADMHSGVEKRKFNGSHGGSQDEIQREQGSPPKKTRVDGPKEPRLGLGIQYSR</sequence>
<feature type="coiled-coil region" evidence="1">
    <location>
        <begin position="232"/>
        <end position="266"/>
    </location>
</feature>
<name>A0A0B7JZE5_BIOOC</name>
<feature type="compositionally biased region" description="Basic and acidic residues" evidence="2">
    <location>
        <begin position="417"/>
        <end position="426"/>
    </location>
</feature>
<feature type="region of interest" description="Disordered" evidence="2">
    <location>
        <begin position="286"/>
        <end position="312"/>
    </location>
</feature>
<protein>
    <recommendedName>
        <fullName evidence="4">FAD-dependent oxidoreductase-like enzyme</fullName>
    </recommendedName>
</protein>
<evidence type="ECO:0008006" key="4">
    <source>
        <dbReference type="Google" id="ProtNLM"/>
    </source>
</evidence>
<feature type="coiled-coil region" evidence="1">
    <location>
        <begin position="170"/>
        <end position="197"/>
    </location>
</feature>
<dbReference type="AlphaFoldDB" id="A0A0B7JZE5"/>
<proteinExistence type="predicted"/>
<feature type="compositionally biased region" description="Polar residues" evidence="2">
    <location>
        <begin position="12"/>
        <end position="31"/>
    </location>
</feature>
<evidence type="ECO:0000313" key="3">
    <source>
        <dbReference type="EMBL" id="CEO48035.1"/>
    </source>
</evidence>
<organism evidence="3">
    <name type="scientific">Bionectria ochroleuca</name>
    <name type="common">Gliocladium roseum</name>
    <dbReference type="NCBI Taxonomy" id="29856"/>
    <lineage>
        <taxon>Eukaryota</taxon>
        <taxon>Fungi</taxon>
        <taxon>Dikarya</taxon>
        <taxon>Ascomycota</taxon>
        <taxon>Pezizomycotina</taxon>
        <taxon>Sordariomycetes</taxon>
        <taxon>Hypocreomycetidae</taxon>
        <taxon>Hypocreales</taxon>
        <taxon>Bionectriaceae</taxon>
        <taxon>Clonostachys</taxon>
    </lineage>
</organism>
<reference evidence="3" key="1">
    <citation type="submission" date="2015-01" db="EMBL/GenBank/DDBJ databases">
        <authorList>
            <person name="Durling Mikael"/>
        </authorList>
    </citation>
    <scope>NUCLEOTIDE SEQUENCE</scope>
</reference>
<accession>A0A0B7JZE5</accession>